<gene>
    <name evidence="1" type="ORF">SMC1_03775</name>
</gene>
<dbReference type="EMBL" id="QXIY01000015">
    <property type="protein sequence ID" value="RIE17082.1"/>
    <property type="molecule type" value="Genomic_DNA"/>
</dbReference>
<accession>A0A398DN78</accession>
<keyword evidence="2" id="KW-1185">Reference proteome</keyword>
<dbReference type="AlphaFoldDB" id="A0A398DN78"/>
<evidence type="ECO:0000313" key="2">
    <source>
        <dbReference type="Proteomes" id="UP000266113"/>
    </source>
</evidence>
<evidence type="ECO:0000313" key="1">
    <source>
        <dbReference type="EMBL" id="RIE17082.1"/>
    </source>
</evidence>
<dbReference type="Proteomes" id="UP000266113">
    <property type="component" value="Unassembled WGS sequence"/>
</dbReference>
<sequence>MWFWQESLLSVVRIRKFDLSRIPATVVCVFHEQQAECNEMVVAVAIRIVYTLITRKHPVVGMSKEMTSCVPELIQPGVVARGKSDCPLESFQRSLLAFQVMEKLEVLHDRLIDQIEAESCFFGKTLVNESACSGVVMNGNLYQPR</sequence>
<proteinExistence type="predicted"/>
<name>A0A398DN78_9BACT</name>
<organism evidence="1 2">
    <name type="scientific">Candidatus Cryosericum septentrionale</name>
    <dbReference type="NCBI Taxonomy" id="2290913"/>
    <lineage>
        <taxon>Bacteria</taxon>
        <taxon>Pseudomonadati</taxon>
        <taxon>Caldisericota/Cryosericota group</taxon>
        <taxon>Candidatus Cryosericota</taxon>
        <taxon>Candidatus Cryosericia</taxon>
        <taxon>Candidatus Cryosericales</taxon>
        <taxon>Candidatus Cryosericaceae</taxon>
        <taxon>Candidatus Cryosericum</taxon>
    </lineage>
</organism>
<comment type="caution">
    <text evidence="1">The sequence shown here is derived from an EMBL/GenBank/DDBJ whole genome shotgun (WGS) entry which is preliminary data.</text>
</comment>
<protein>
    <submittedName>
        <fullName evidence="1">Uncharacterized protein</fullName>
    </submittedName>
</protein>
<reference evidence="1 2" key="1">
    <citation type="submission" date="2018-09" db="EMBL/GenBank/DDBJ databases">
        <title>Discovery and Ecogenomic Context for Candidatus Cryosericales, a Global Caldiserica Order Active in Thawing Permafrost.</title>
        <authorList>
            <person name="Martinez M.A."/>
            <person name="Woodcroft B.J."/>
            <person name="Ignacio Espinoza J.C."/>
            <person name="Zayed A."/>
            <person name="Singleton C.M."/>
            <person name="Boyd J."/>
            <person name="Li Y.-F."/>
            <person name="Purvine S."/>
            <person name="Maughan H."/>
            <person name="Hodgkins S.B."/>
            <person name="Anderson D."/>
            <person name="Sederholm M."/>
            <person name="Temperton B."/>
            <person name="Saleska S.R."/>
            <person name="Tyson G.W."/>
            <person name="Rich V.I."/>
        </authorList>
    </citation>
    <scope>NUCLEOTIDE SEQUENCE [LARGE SCALE GENOMIC DNA]</scope>
    <source>
        <strain evidence="1 2">SMC1</strain>
    </source>
</reference>